<protein>
    <submittedName>
        <fullName evidence="3">Methylmalonyl Co-A mutase-associated GTPase MeaB</fullName>
        <ecNumber evidence="3">3.6.5.-</ecNumber>
    </submittedName>
</protein>
<comment type="caution">
    <text evidence="3">The sequence shown here is derived from an EMBL/GenBank/DDBJ whole genome shotgun (WGS) entry which is preliminary data.</text>
</comment>
<dbReference type="InterPro" id="IPR027417">
    <property type="entry name" value="P-loop_NTPase"/>
</dbReference>
<comment type="similarity">
    <text evidence="1">Belongs to the SIMIBI class G3E GTPase family. ArgK/MeaB subfamily.</text>
</comment>
<dbReference type="NCBIfam" id="NF006958">
    <property type="entry name" value="PRK09435.1"/>
    <property type="match status" value="1"/>
</dbReference>
<evidence type="ECO:0000256" key="1">
    <source>
        <dbReference type="ARBA" id="ARBA00009625"/>
    </source>
</evidence>
<sequence length="375" mass="41651">MSFTKIDHYEREYADTHHDTALNVTEGVEDQPIVSPYFKRRKKRALSTDEYVEGILAGNITTLSQAITLVESSNPDHYAQAQEIIERCLPHAGKSVRIGITGVPGAGKSTFIEAIGNMVTSLRHKLAVLAIDPSSERSGGSILGDKTRMESICNNPAVFVRPSPSAGSLGGVARKTRETIVLCEAAGFDVIFIETVGVGQSETAVHSMVDLFMLLQISGAGDELQGIKRGIMEMADLMVITKADGENIHKAELARTQFQGALRLFPVPESGWRPKVYTSSAVTKAGLEEVWKGVEEYLDHIQRNGYFQHNRNRQNKYWMYETINEALRSSFYRDPAVEGKIAEYEQRVLDDKISSFIAAKELLDLYFKAGLKNRF</sequence>
<organism evidence="3 4">
    <name type="scientific">Candidatus Alistipes intestinigallinarum</name>
    <dbReference type="NCBI Taxonomy" id="2838440"/>
    <lineage>
        <taxon>Bacteria</taxon>
        <taxon>Pseudomonadati</taxon>
        <taxon>Bacteroidota</taxon>
        <taxon>Bacteroidia</taxon>
        <taxon>Bacteroidales</taxon>
        <taxon>Rikenellaceae</taxon>
        <taxon>Alistipes</taxon>
    </lineage>
</organism>
<keyword evidence="3" id="KW-0378">Hydrolase</keyword>
<feature type="domain" description="AAA+ ATPase" evidence="2">
    <location>
        <begin position="94"/>
        <end position="253"/>
    </location>
</feature>
<dbReference type="NCBIfam" id="TIGR00750">
    <property type="entry name" value="lao"/>
    <property type="match status" value="1"/>
</dbReference>
<dbReference type="Gene3D" id="1.20.5.170">
    <property type="match status" value="1"/>
</dbReference>
<dbReference type="Gene3D" id="1.10.287.130">
    <property type="match status" value="1"/>
</dbReference>
<evidence type="ECO:0000259" key="2">
    <source>
        <dbReference type="SMART" id="SM00382"/>
    </source>
</evidence>
<dbReference type="Pfam" id="PF03308">
    <property type="entry name" value="MeaB"/>
    <property type="match status" value="1"/>
</dbReference>
<evidence type="ECO:0000313" key="3">
    <source>
        <dbReference type="EMBL" id="HIY67868.1"/>
    </source>
</evidence>
<dbReference type="Gene3D" id="3.40.50.300">
    <property type="entry name" value="P-loop containing nucleotide triphosphate hydrolases"/>
    <property type="match status" value="1"/>
</dbReference>
<dbReference type="EC" id="3.6.5.-" evidence="3"/>
<name>A0A9D1YY41_9BACT</name>
<dbReference type="SUPFAM" id="SSF52540">
    <property type="entry name" value="P-loop containing nucleoside triphosphate hydrolases"/>
    <property type="match status" value="1"/>
</dbReference>
<dbReference type="Proteomes" id="UP000886844">
    <property type="component" value="Unassembled WGS sequence"/>
</dbReference>
<gene>
    <name evidence="3" type="primary">meaB</name>
    <name evidence="3" type="ORF">H9828_00450</name>
</gene>
<dbReference type="EMBL" id="DXDA01000004">
    <property type="protein sequence ID" value="HIY67868.1"/>
    <property type="molecule type" value="Genomic_DNA"/>
</dbReference>
<dbReference type="InterPro" id="IPR005129">
    <property type="entry name" value="GTPase_ArgK"/>
</dbReference>
<dbReference type="SMART" id="SM00382">
    <property type="entry name" value="AAA"/>
    <property type="match status" value="1"/>
</dbReference>
<proteinExistence type="inferred from homology"/>
<dbReference type="GO" id="GO:0003924">
    <property type="term" value="F:GTPase activity"/>
    <property type="evidence" value="ECO:0007669"/>
    <property type="project" value="InterPro"/>
</dbReference>
<dbReference type="GO" id="GO:0005525">
    <property type="term" value="F:GTP binding"/>
    <property type="evidence" value="ECO:0007669"/>
    <property type="project" value="InterPro"/>
</dbReference>
<accession>A0A9D1YY41</accession>
<reference evidence="3" key="2">
    <citation type="submission" date="2021-04" db="EMBL/GenBank/DDBJ databases">
        <authorList>
            <person name="Gilroy R."/>
        </authorList>
    </citation>
    <scope>NUCLEOTIDE SEQUENCE</scope>
    <source>
        <strain evidence="3">5134</strain>
    </source>
</reference>
<reference evidence="3" key="1">
    <citation type="journal article" date="2021" name="PeerJ">
        <title>Extensive microbial diversity within the chicken gut microbiome revealed by metagenomics and culture.</title>
        <authorList>
            <person name="Gilroy R."/>
            <person name="Ravi A."/>
            <person name="Getino M."/>
            <person name="Pursley I."/>
            <person name="Horton D.L."/>
            <person name="Alikhan N.F."/>
            <person name="Baker D."/>
            <person name="Gharbi K."/>
            <person name="Hall N."/>
            <person name="Watson M."/>
            <person name="Adriaenssens E.M."/>
            <person name="Foster-Nyarko E."/>
            <person name="Jarju S."/>
            <person name="Secka A."/>
            <person name="Antonio M."/>
            <person name="Oren A."/>
            <person name="Chaudhuri R.R."/>
            <person name="La Ragione R."/>
            <person name="Hildebrand F."/>
            <person name="Pallen M.J."/>
        </authorList>
    </citation>
    <scope>NUCLEOTIDE SEQUENCE</scope>
    <source>
        <strain evidence="3">5134</strain>
    </source>
</reference>
<dbReference type="CDD" id="cd03114">
    <property type="entry name" value="MMAA-like"/>
    <property type="match status" value="1"/>
</dbReference>
<dbReference type="PANTHER" id="PTHR23408">
    <property type="entry name" value="METHYLMALONYL-COA MUTASE"/>
    <property type="match status" value="1"/>
</dbReference>
<dbReference type="PANTHER" id="PTHR23408:SF3">
    <property type="entry name" value="METHYLMALONIC ACIDURIA TYPE A PROTEIN, MITOCHONDRIAL"/>
    <property type="match status" value="1"/>
</dbReference>
<dbReference type="InterPro" id="IPR003593">
    <property type="entry name" value="AAA+_ATPase"/>
</dbReference>
<evidence type="ECO:0000313" key="4">
    <source>
        <dbReference type="Proteomes" id="UP000886844"/>
    </source>
</evidence>
<dbReference type="GO" id="GO:0005737">
    <property type="term" value="C:cytoplasm"/>
    <property type="evidence" value="ECO:0007669"/>
    <property type="project" value="TreeGrafter"/>
</dbReference>
<dbReference type="AlphaFoldDB" id="A0A9D1YY41"/>